<proteinExistence type="predicted"/>
<evidence type="ECO:0008006" key="3">
    <source>
        <dbReference type="Google" id="ProtNLM"/>
    </source>
</evidence>
<evidence type="ECO:0000313" key="1">
    <source>
        <dbReference type="EMBL" id="RLN19816.1"/>
    </source>
</evidence>
<dbReference type="InterPro" id="IPR055312">
    <property type="entry name" value="FBL15-like"/>
</dbReference>
<sequence length="285" mass="30431">MAKQAVPSSSRAADLISGLNDDLLLHVLRFLPAGSDCRNLVRSALSRRWRHLWKRVPELRFASGEDVAPRDGRRFNAIIGAVLARRHRPLAGTGAALADAWLRLAAAHVAGSFALVLAPPPEPGPQLLGELPSRTNAAAMSLSLGHATLQLPAAAAFRELTELSLVNIAFARGQGGRLGGLLSSPCCPRLRRLSLEVLSGLAELRLEAGALESLELAFLLDLRQLLDHGSAALIPPNESITRQGSFSRIGIGSCLVASANKTSSRRPCGKCWLPGNRSSHVNLRR</sequence>
<dbReference type="OrthoDB" id="695335at2759"/>
<protein>
    <recommendedName>
        <fullName evidence="3">F-box domain-containing protein</fullName>
    </recommendedName>
</protein>
<dbReference type="PANTHER" id="PTHR34709:SF43">
    <property type="entry name" value="OS12G0527100 PROTEIN"/>
    <property type="match status" value="1"/>
</dbReference>
<organism evidence="1 2">
    <name type="scientific">Panicum miliaceum</name>
    <name type="common">Proso millet</name>
    <name type="synonym">Broomcorn millet</name>
    <dbReference type="NCBI Taxonomy" id="4540"/>
    <lineage>
        <taxon>Eukaryota</taxon>
        <taxon>Viridiplantae</taxon>
        <taxon>Streptophyta</taxon>
        <taxon>Embryophyta</taxon>
        <taxon>Tracheophyta</taxon>
        <taxon>Spermatophyta</taxon>
        <taxon>Magnoliopsida</taxon>
        <taxon>Liliopsida</taxon>
        <taxon>Poales</taxon>
        <taxon>Poaceae</taxon>
        <taxon>PACMAD clade</taxon>
        <taxon>Panicoideae</taxon>
        <taxon>Panicodae</taxon>
        <taxon>Paniceae</taxon>
        <taxon>Panicinae</taxon>
        <taxon>Panicum</taxon>
        <taxon>Panicum sect. Panicum</taxon>
    </lineage>
</organism>
<dbReference type="Proteomes" id="UP000275267">
    <property type="component" value="Unassembled WGS sequence"/>
</dbReference>
<gene>
    <name evidence="1" type="ORF">C2845_PM02G24050</name>
</gene>
<evidence type="ECO:0000313" key="2">
    <source>
        <dbReference type="Proteomes" id="UP000275267"/>
    </source>
</evidence>
<dbReference type="EMBL" id="PQIB02000005">
    <property type="protein sequence ID" value="RLN19816.1"/>
    <property type="molecule type" value="Genomic_DNA"/>
</dbReference>
<dbReference type="AlphaFoldDB" id="A0A3L6SIR9"/>
<reference evidence="2" key="1">
    <citation type="journal article" date="2019" name="Nat. Commun.">
        <title>The genome of broomcorn millet.</title>
        <authorList>
            <person name="Zou C."/>
            <person name="Miki D."/>
            <person name="Li D."/>
            <person name="Tang Q."/>
            <person name="Xiao L."/>
            <person name="Rajput S."/>
            <person name="Deng P."/>
            <person name="Jia W."/>
            <person name="Huang R."/>
            <person name="Zhang M."/>
            <person name="Sun Y."/>
            <person name="Hu J."/>
            <person name="Fu X."/>
            <person name="Schnable P.S."/>
            <person name="Li F."/>
            <person name="Zhang H."/>
            <person name="Feng B."/>
            <person name="Zhu X."/>
            <person name="Liu R."/>
            <person name="Schnable J.C."/>
            <person name="Zhu J.-K."/>
            <person name="Zhang H."/>
        </authorList>
    </citation>
    <scope>NUCLEOTIDE SEQUENCE [LARGE SCALE GENOMIC DNA]</scope>
</reference>
<keyword evidence="2" id="KW-1185">Reference proteome</keyword>
<name>A0A3L6SIR9_PANMI</name>
<dbReference type="PANTHER" id="PTHR34709">
    <property type="entry name" value="OS10G0396666 PROTEIN"/>
    <property type="match status" value="1"/>
</dbReference>
<dbReference type="InterPro" id="IPR036047">
    <property type="entry name" value="F-box-like_dom_sf"/>
</dbReference>
<accession>A0A3L6SIR9</accession>
<comment type="caution">
    <text evidence="1">The sequence shown here is derived from an EMBL/GenBank/DDBJ whole genome shotgun (WGS) entry which is preliminary data.</text>
</comment>
<dbReference type="SUPFAM" id="SSF81383">
    <property type="entry name" value="F-box domain"/>
    <property type="match status" value="1"/>
</dbReference>